<dbReference type="InterPro" id="IPR035901">
    <property type="entry name" value="GIY-YIG_endonuc_sf"/>
</dbReference>
<dbReference type="PROSITE" id="PS50164">
    <property type="entry name" value="GIY_YIG"/>
    <property type="match status" value="1"/>
</dbReference>
<dbReference type="AlphaFoldDB" id="A0A1F5ECB6"/>
<evidence type="ECO:0000313" key="4">
    <source>
        <dbReference type="Proteomes" id="UP000178583"/>
    </source>
</evidence>
<dbReference type="InterPro" id="IPR000305">
    <property type="entry name" value="GIY-YIG_endonuc"/>
</dbReference>
<comment type="caution">
    <text evidence="3">The sequence shown here is derived from an EMBL/GenBank/DDBJ whole genome shotgun (WGS) entry which is preliminary data.</text>
</comment>
<dbReference type="PANTHER" id="PTHR34477">
    <property type="entry name" value="UPF0213 PROTEIN YHBQ"/>
    <property type="match status" value="1"/>
</dbReference>
<protein>
    <recommendedName>
        <fullName evidence="2">GIY-YIG domain-containing protein</fullName>
    </recommendedName>
</protein>
<organism evidence="3 4">
    <name type="scientific">Candidatus Berkelbacteria bacterium RIFOXYA2_FULL_43_10</name>
    <dbReference type="NCBI Taxonomy" id="1797472"/>
    <lineage>
        <taxon>Bacteria</taxon>
        <taxon>Candidatus Berkelbacteria</taxon>
    </lineage>
</organism>
<evidence type="ECO:0000256" key="1">
    <source>
        <dbReference type="ARBA" id="ARBA00007435"/>
    </source>
</evidence>
<dbReference type="CDD" id="cd10448">
    <property type="entry name" value="GIY-YIG_unchar_3"/>
    <property type="match status" value="1"/>
</dbReference>
<evidence type="ECO:0000313" key="3">
    <source>
        <dbReference type="EMBL" id="OGD65025.1"/>
    </source>
</evidence>
<dbReference type="PANTHER" id="PTHR34477:SF5">
    <property type="entry name" value="BSL5627 PROTEIN"/>
    <property type="match status" value="1"/>
</dbReference>
<dbReference type="Gene3D" id="3.40.1440.10">
    <property type="entry name" value="GIY-YIG endonuclease"/>
    <property type="match status" value="1"/>
</dbReference>
<gene>
    <name evidence="3" type="ORF">A2215_04780</name>
</gene>
<dbReference type="InterPro" id="IPR050190">
    <property type="entry name" value="UPF0213_domain"/>
</dbReference>
<name>A0A1F5ECB6_9BACT</name>
<dbReference type="Proteomes" id="UP000178583">
    <property type="component" value="Unassembled WGS sequence"/>
</dbReference>
<dbReference type="Pfam" id="PF01541">
    <property type="entry name" value="GIY-YIG"/>
    <property type="match status" value="1"/>
</dbReference>
<feature type="domain" description="GIY-YIG" evidence="2">
    <location>
        <begin position="4"/>
        <end position="80"/>
    </location>
</feature>
<dbReference type="EMBL" id="MEZY01000016">
    <property type="protein sequence ID" value="OGD65025.1"/>
    <property type="molecule type" value="Genomic_DNA"/>
</dbReference>
<dbReference type="STRING" id="1797472.A2215_04780"/>
<evidence type="ECO:0000259" key="2">
    <source>
        <dbReference type="PROSITE" id="PS50164"/>
    </source>
</evidence>
<reference evidence="3 4" key="1">
    <citation type="journal article" date="2016" name="Nat. Commun.">
        <title>Thousands of microbial genomes shed light on interconnected biogeochemical processes in an aquifer system.</title>
        <authorList>
            <person name="Anantharaman K."/>
            <person name="Brown C.T."/>
            <person name="Hug L.A."/>
            <person name="Sharon I."/>
            <person name="Castelle C.J."/>
            <person name="Probst A.J."/>
            <person name="Thomas B.C."/>
            <person name="Singh A."/>
            <person name="Wilkins M.J."/>
            <person name="Karaoz U."/>
            <person name="Brodie E.L."/>
            <person name="Williams K.H."/>
            <person name="Hubbard S.S."/>
            <person name="Banfield J.F."/>
        </authorList>
    </citation>
    <scope>NUCLEOTIDE SEQUENCE [LARGE SCALE GENOMIC DNA]</scope>
</reference>
<accession>A0A1F5ECB6</accession>
<proteinExistence type="inferred from homology"/>
<sequence>MKSKQYHVYLMANRTNTTIYTGVTDNLVRRVYEHKNKITKGFTDKYNVNKLVYFEQCDDIKIAIAREKQIKAGSRQKKIDLIIKDNPKYEDLYPNII</sequence>
<comment type="similarity">
    <text evidence="1">Belongs to the UPF0213 family.</text>
</comment>
<dbReference type="SUPFAM" id="SSF82771">
    <property type="entry name" value="GIY-YIG endonuclease"/>
    <property type="match status" value="1"/>
</dbReference>